<sequence>MNADDMEVPEVSALEPLPIGEERAEDWPLLDRRSADRPRATPTDAETALRRAADRLARLQSVTASLAAAVDTAAIGDRVTDALLGATGAAAAALRVLARDADGAPVLRLVHARGYSDDMLAAADLPLDASTIAAEAARDGAPVFLESRADWERRFQPHTELHAAAGFEGAAALPCETEDVSCVLAISFAGPHPFDADERAMLQTMAEETAIALGRARLAERAARQARRFAFLADVSRALSMPTEVDETLALIARLPVPDLADYCIVYRLGADGRVHRVARAHADSAREAVLDALERHFPLDADSELPAARVMRTQQSVFSPRLRPEDLRAAAPDARYMELLDQLELRSGITIPLVARGRSLGAIVFARSAASKRVFDDDDRDAAHAFAERAALALDTTRLLAEARQAHAEAEVARAQAELARAQAEAASRAREDFVARMSHELRTPLNAIGGYAELIEMGVRGPVTEQQREDLRRLQRAQRHLLGLINQVLAYARAGSGGITYDITDVPIDDVLRSVEALIAPQIRAKGILYEYTPCDGAATLRADAVKLRQIVLNLLSNAVKFTEPGGRIGVQCELQADVAAIRVRDTGLGVPRSSSRRSSSRSCRRHRRTAACATASASVSPSAASSPARWAATSPWRAR</sequence>
<dbReference type="SMART" id="SM00387">
    <property type="entry name" value="HATPase_c"/>
    <property type="match status" value="1"/>
</dbReference>
<keyword evidence="3" id="KW-0808">Transferase</keyword>
<evidence type="ECO:0000256" key="5">
    <source>
        <dbReference type="ARBA" id="ARBA00023012"/>
    </source>
</evidence>
<dbReference type="InterPro" id="IPR005467">
    <property type="entry name" value="His_kinase_dom"/>
</dbReference>
<reference evidence="9 10" key="1">
    <citation type="journal article" date="2014" name="Genome Announc.">
        <title>Genome Sequence and Methylome of Soil Bacterium Gemmatirosa kalamazoonensis KBS708T, a Member of the Rarely Cultivated Gemmatimonadetes Phylum.</title>
        <authorList>
            <person name="Debruyn J.M."/>
            <person name="Radosevich M."/>
            <person name="Wommack K.E."/>
            <person name="Polson S.W."/>
            <person name="Hauser L.J."/>
            <person name="Fawaz M.N."/>
            <person name="Korlach J."/>
            <person name="Tsai Y.C."/>
        </authorList>
    </citation>
    <scope>NUCLEOTIDE SEQUENCE [LARGE SCALE GENOMIC DNA]</scope>
    <source>
        <strain evidence="9 10">KBS708</strain>
    </source>
</reference>
<evidence type="ECO:0000256" key="3">
    <source>
        <dbReference type="ARBA" id="ARBA00022679"/>
    </source>
</evidence>
<keyword evidence="10" id="KW-1185">Reference proteome</keyword>
<dbReference type="SUPFAM" id="SSF47384">
    <property type="entry name" value="Homodimeric domain of signal transducing histidine kinase"/>
    <property type="match status" value="1"/>
</dbReference>
<dbReference type="Gene3D" id="3.30.565.10">
    <property type="entry name" value="Histidine kinase-like ATPase, C-terminal domain"/>
    <property type="match status" value="1"/>
</dbReference>
<evidence type="ECO:0000259" key="8">
    <source>
        <dbReference type="PROSITE" id="PS50109"/>
    </source>
</evidence>
<feature type="region of interest" description="Disordered" evidence="7">
    <location>
        <begin position="617"/>
        <end position="642"/>
    </location>
</feature>
<dbReference type="SMART" id="SM00065">
    <property type="entry name" value="GAF"/>
    <property type="match status" value="2"/>
</dbReference>
<feature type="region of interest" description="Disordered" evidence="7">
    <location>
        <begin position="1"/>
        <end position="46"/>
    </location>
</feature>
<evidence type="ECO:0000313" key="9">
    <source>
        <dbReference type="EMBL" id="AHG91592.1"/>
    </source>
</evidence>
<dbReference type="InParanoid" id="W0RM98"/>
<dbReference type="STRING" id="861299.J421_4055"/>
<dbReference type="InterPro" id="IPR050736">
    <property type="entry name" value="Sensor_HK_Regulatory"/>
</dbReference>
<dbReference type="SUPFAM" id="SSF55874">
    <property type="entry name" value="ATPase domain of HSP90 chaperone/DNA topoisomerase II/histidine kinase"/>
    <property type="match status" value="1"/>
</dbReference>
<dbReference type="OrthoDB" id="319881at2"/>
<dbReference type="PROSITE" id="PS50109">
    <property type="entry name" value="HIS_KIN"/>
    <property type="match status" value="1"/>
</dbReference>
<keyword evidence="6" id="KW-0175">Coiled coil</keyword>
<dbReference type="EC" id="2.7.13.3" evidence="2"/>
<dbReference type="PANTHER" id="PTHR43711">
    <property type="entry name" value="TWO-COMPONENT HISTIDINE KINASE"/>
    <property type="match status" value="1"/>
</dbReference>
<accession>W0RM98</accession>
<keyword evidence="4 9" id="KW-0418">Kinase</keyword>
<evidence type="ECO:0000256" key="1">
    <source>
        <dbReference type="ARBA" id="ARBA00000085"/>
    </source>
</evidence>
<feature type="domain" description="Histidine kinase" evidence="8">
    <location>
        <begin position="438"/>
        <end position="594"/>
    </location>
</feature>
<dbReference type="InterPro" id="IPR036097">
    <property type="entry name" value="HisK_dim/P_sf"/>
</dbReference>
<dbReference type="InterPro" id="IPR003661">
    <property type="entry name" value="HisK_dim/P_dom"/>
</dbReference>
<dbReference type="Pfam" id="PF13185">
    <property type="entry name" value="GAF_2"/>
    <property type="match status" value="2"/>
</dbReference>
<evidence type="ECO:0000256" key="6">
    <source>
        <dbReference type="SAM" id="Coils"/>
    </source>
</evidence>
<dbReference type="Pfam" id="PF02518">
    <property type="entry name" value="HATPase_c"/>
    <property type="match status" value="1"/>
</dbReference>
<dbReference type="eggNOG" id="COG2205">
    <property type="taxonomic scope" value="Bacteria"/>
</dbReference>
<organism evidence="9 10">
    <name type="scientific">Gemmatirosa kalamazoonensis</name>
    <dbReference type="NCBI Taxonomy" id="861299"/>
    <lineage>
        <taxon>Bacteria</taxon>
        <taxon>Pseudomonadati</taxon>
        <taxon>Gemmatimonadota</taxon>
        <taxon>Gemmatimonadia</taxon>
        <taxon>Gemmatimonadales</taxon>
        <taxon>Gemmatimonadaceae</taxon>
        <taxon>Gemmatirosa</taxon>
    </lineage>
</organism>
<dbReference type="EMBL" id="CP007128">
    <property type="protein sequence ID" value="AHG91592.1"/>
    <property type="molecule type" value="Genomic_DNA"/>
</dbReference>
<dbReference type="GO" id="GO:0000155">
    <property type="term" value="F:phosphorelay sensor kinase activity"/>
    <property type="evidence" value="ECO:0007669"/>
    <property type="project" value="InterPro"/>
</dbReference>
<comment type="catalytic activity">
    <reaction evidence="1">
        <text>ATP + protein L-histidine = ADP + protein N-phospho-L-histidine.</text>
        <dbReference type="EC" id="2.7.13.3"/>
    </reaction>
</comment>
<dbReference type="Pfam" id="PF00512">
    <property type="entry name" value="HisKA"/>
    <property type="match status" value="1"/>
</dbReference>
<dbReference type="InterPro" id="IPR029016">
    <property type="entry name" value="GAF-like_dom_sf"/>
</dbReference>
<dbReference type="SMART" id="SM00388">
    <property type="entry name" value="HisKA"/>
    <property type="match status" value="1"/>
</dbReference>
<gene>
    <name evidence="9" type="ORF">J421_4055</name>
</gene>
<dbReference type="InterPro" id="IPR003018">
    <property type="entry name" value="GAF"/>
</dbReference>
<feature type="compositionally biased region" description="Basic and acidic residues" evidence="7">
    <location>
        <begin position="20"/>
        <end position="39"/>
    </location>
</feature>
<protein>
    <recommendedName>
        <fullName evidence="2">histidine kinase</fullName>
        <ecNumber evidence="2">2.7.13.3</ecNumber>
    </recommendedName>
</protein>
<dbReference type="CDD" id="cd00082">
    <property type="entry name" value="HisKA"/>
    <property type="match status" value="1"/>
</dbReference>
<dbReference type="SUPFAM" id="SSF55781">
    <property type="entry name" value="GAF domain-like"/>
    <property type="match status" value="2"/>
</dbReference>
<dbReference type="KEGG" id="gba:J421_4055"/>
<name>W0RM98_9BACT</name>
<dbReference type="Gene3D" id="1.10.287.130">
    <property type="match status" value="1"/>
</dbReference>
<proteinExistence type="predicted"/>
<feature type="coiled-coil region" evidence="6">
    <location>
        <begin position="399"/>
        <end position="433"/>
    </location>
</feature>
<keyword evidence="5" id="KW-0902">Two-component regulatory system</keyword>
<evidence type="ECO:0000313" key="10">
    <source>
        <dbReference type="Proteomes" id="UP000019151"/>
    </source>
</evidence>
<dbReference type="PANTHER" id="PTHR43711:SF26">
    <property type="entry name" value="SENSOR HISTIDINE KINASE RCSC"/>
    <property type="match status" value="1"/>
</dbReference>
<dbReference type="InterPro" id="IPR036890">
    <property type="entry name" value="HATPase_C_sf"/>
</dbReference>
<evidence type="ECO:0000256" key="2">
    <source>
        <dbReference type="ARBA" id="ARBA00012438"/>
    </source>
</evidence>
<evidence type="ECO:0000256" key="7">
    <source>
        <dbReference type="SAM" id="MobiDB-lite"/>
    </source>
</evidence>
<dbReference type="InterPro" id="IPR003594">
    <property type="entry name" value="HATPase_dom"/>
</dbReference>
<dbReference type="AlphaFoldDB" id="W0RM98"/>
<dbReference type="Proteomes" id="UP000019151">
    <property type="component" value="Chromosome"/>
</dbReference>
<evidence type="ECO:0000256" key="4">
    <source>
        <dbReference type="ARBA" id="ARBA00022777"/>
    </source>
</evidence>
<dbReference type="Gene3D" id="3.30.450.40">
    <property type="match status" value="2"/>
</dbReference>
<dbReference type="HOGENOM" id="CLU_426268_0_0_0"/>